<keyword evidence="6" id="KW-1185">Reference proteome</keyword>
<protein>
    <submittedName>
        <fullName evidence="5">TPM domain-containing protein</fullName>
    </submittedName>
</protein>
<dbReference type="Pfam" id="PF04536">
    <property type="entry name" value="TPM_phosphatase"/>
    <property type="match status" value="1"/>
</dbReference>
<feature type="chain" id="PRO_5046338910" evidence="3">
    <location>
        <begin position="28"/>
        <end position="726"/>
    </location>
</feature>
<feature type="coiled-coil region" evidence="1">
    <location>
        <begin position="587"/>
        <end position="617"/>
    </location>
</feature>
<proteinExistence type="predicted"/>
<feature type="domain" description="TPM" evidence="4">
    <location>
        <begin position="82"/>
        <end position="174"/>
    </location>
</feature>
<dbReference type="Gene3D" id="3.10.310.50">
    <property type="match status" value="1"/>
</dbReference>
<gene>
    <name evidence="5" type="ORF">SYYSPA8_09135</name>
</gene>
<dbReference type="Proteomes" id="UP001291653">
    <property type="component" value="Unassembled WGS sequence"/>
</dbReference>
<evidence type="ECO:0000313" key="6">
    <source>
        <dbReference type="Proteomes" id="UP001291653"/>
    </source>
</evidence>
<dbReference type="InterPro" id="IPR007621">
    <property type="entry name" value="TPM_dom"/>
</dbReference>
<evidence type="ECO:0000256" key="3">
    <source>
        <dbReference type="SAM" id="SignalP"/>
    </source>
</evidence>
<organism evidence="5 6">
    <name type="scientific">Streptomyces yaizuensis</name>
    <dbReference type="NCBI Taxonomy" id="2989713"/>
    <lineage>
        <taxon>Bacteria</taxon>
        <taxon>Bacillati</taxon>
        <taxon>Actinomycetota</taxon>
        <taxon>Actinomycetes</taxon>
        <taxon>Kitasatosporales</taxon>
        <taxon>Streptomycetaceae</taxon>
        <taxon>Streptomyces</taxon>
    </lineage>
</organism>
<sequence>MRRMGTRVLPAALAVVGWLGLAASQTAATVHRVPGSGPAAAAVARAPADDPVVLSRDSQITDRVDALAGRRPAVLRALGALDAQGLQLFPVYVRDFSGRTARDWAEATARRNGLGRNDVLLAVATHDRQYAYWVDAASPLTDAQLARVADTAVEPALRVNDWAGAAIGAADGYRAVLTGRAVPAPALTPGDRDPGGAGSAGSSASDLVLPAAVLIGAGAVAVYAVTRRRRRHTTRTTPGSGSAAGWHTGPPPPLPLAELDTRARQALVDTDDAVRTSQEELGFVAAQFGDEAARPFQEAVGSAKGELTAAFRLRQQLDDAHPEDDATRRRMLDEIVARCTAANRRLDAEADAFDRLRALERNAPQALAAARAQWTELNGRTVTAEATLTMMRQRYAPSAAAPVAADPGQAAERLLFAGNSLDRARTAVDASDNGAAAVQVRAAESALAQAGRLLTAVDRRATELAEATGRLPGALTETDSDLAEARGLLRGTAQEVPTGALQGRIARAEAVAAEVRAELAAGPVDPIDALRRVEEADAALDEALAGVREGEQGARRARELLAQAVLGARSAVGAASDYITTHRGAVGSEARTRLAEAQRQLRQAAEAAENAERAGAQAALTAAQRADALAREAQRLAEDDVRGFGNRYGGTPGGPPGFGGPGTGGGGVGGAVLGGILLGGLFGGGGGGFGGGRGGGFGGGFGGTGGSGPGSFGGGGTRGRMGGGRF</sequence>
<dbReference type="EMBL" id="BSBI01000003">
    <property type="protein sequence ID" value="GLF94446.1"/>
    <property type="molecule type" value="Genomic_DNA"/>
</dbReference>
<name>A0ABQ5NWU5_9ACTN</name>
<keyword evidence="1" id="KW-0175">Coiled coil</keyword>
<feature type="signal peptide" evidence="3">
    <location>
        <begin position="1"/>
        <end position="27"/>
    </location>
</feature>
<feature type="region of interest" description="Disordered" evidence="2">
    <location>
        <begin position="228"/>
        <end position="251"/>
    </location>
</feature>
<evidence type="ECO:0000256" key="2">
    <source>
        <dbReference type="SAM" id="MobiDB-lite"/>
    </source>
</evidence>
<evidence type="ECO:0000313" key="5">
    <source>
        <dbReference type="EMBL" id="GLF94446.1"/>
    </source>
</evidence>
<evidence type="ECO:0000259" key="4">
    <source>
        <dbReference type="Pfam" id="PF04536"/>
    </source>
</evidence>
<reference evidence="5 6" key="1">
    <citation type="submission" date="2022-10" db="EMBL/GenBank/DDBJ databases">
        <title>Draft genome sequence of Streptomyces sp. YSPA8.</title>
        <authorList>
            <person name="Moriuchi R."/>
            <person name="Dohra H."/>
            <person name="Yamamura H."/>
            <person name="Kodani S."/>
        </authorList>
    </citation>
    <scope>NUCLEOTIDE SEQUENCE [LARGE SCALE GENOMIC DNA]</scope>
    <source>
        <strain evidence="5 6">YSPA8</strain>
    </source>
</reference>
<keyword evidence="3" id="KW-0732">Signal</keyword>
<comment type="caution">
    <text evidence="5">The sequence shown here is derived from an EMBL/GenBank/DDBJ whole genome shotgun (WGS) entry which is preliminary data.</text>
</comment>
<accession>A0ABQ5NWU5</accession>
<feature type="region of interest" description="Disordered" evidence="2">
    <location>
        <begin position="707"/>
        <end position="726"/>
    </location>
</feature>
<evidence type="ECO:0000256" key="1">
    <source>
        <dbReference type="SAM" id="Coils"/>
    </source>
</evidence>